<dbReference type="STRING" id="1114856.GCA_000383975_00574"/>
<evidence type="ECO:0008006" key="3">
    <source>
        <dbReference type="Google" id="ProtNLM"/>
    </source>
</evidence>
<dbReference type="EMBL" id="AOHW01000048">
    <property type="protein sequence ID" value="ELY37252.1"/>
    <property type="molecule type" value="Genomic_DNA"/>
</dbReference>
<dbReference type="Proteomes" id="UP000011599">
    <property type="component" value="Unassembled WGS sequence"/>
</dbReference>
<evidence type="ECO:0000313" key="2">
    <source>
        <dbReference type="Proteomes" id="UP000011599"/>
    </source>
</evidence>
<dbReference type="RefSeq" id="WP_006092249.1">
    <property type="nucleotide sequence ID" value="NZ_AOHW01000048.1"/>
</dbReference>
<reference evidence="1 2" key="1">
    <citation type="journal article" date="2014" name="PLoS Genet.">
        <title>Phylogenetically driven sequencing of extremely halophilic archaea reveals strategies for static and dynamic osmo-response.</title>
        <authorList>
            <person name="Becker E.A."/>
            <person name="Seitzer P.M."/>
            <person name="Tritt A."/>
            <person name="Larsen D."/>
            <person name="Krusor M."/>
            <person name="Yao A.I."/>
            <person name="Wu D."/>
            <person name="Madern D."/>
            <person name="Eisen J.A."/>
            <person name="Darling A.E."/>
            <person name="Facciotti M.T."/>
        </authorList>
    </citation>
    <scope>NUCLEOTIDE SEQUENCE [LARGE SCALE GENOMIC DNA]</scope>
    <source>
        <strain evidence="1 2">GA33</strain>
    </source>
</reference>
<accession>L9VJU4</accession>
<protein>
    <recommendedName>
        <fullName evidence="3">TRASH domain-containing protein</fullName>
    </recommendedName>
</protein>
<evidence type="ECO:0000313" key="1">
    <source>
        <dbReference type="EMBL" id="ELY37252.1"/>
    </source>
</evidence>
<dbReference type="OrthoDB" id="157517at2157"/>
<keyword evidence="2" id="KW-1185">Reference proteome</keyword>
<organism evidence="1 2">
    <name type="scientific">Natronorubrum tibetense GA33</name>
    <dbReference type="NCBI Taxonomy" id="1114856"/>
    <lineage>
        <taxon>Archaea</taxon>
        <taxon>Methanobacteriati</taxon>
        <taxon>Methanobacteriota</taxon>
        <taxon>Stenosarchaea group</taxon>
        <taxon>Halobacteria</taxon>
        <taxon>Halobacteriales</taxon>
        <taxon>Natrialbaceae</taxon>
        <taxon>Natronorubrum</taxon>
    </lineage>
</organism>
<sequence>MDDQYAGPPRPSSHHRVDEPTACCTCGSEIGPDERRLTWRVRDGDDRFRYHYCSEDCLPTPDIELG</sequence>
<dbReference type="eggNOG" id="arCOG14160">
    <property type="taxonomic scope" value="Archaea"/>
</dbReference>
<name>L9VJU4_9EURY</name>
<dbReference type="PATRIC" id="fig|1114856.3.peg.4227"/>
<dbReference type="AlphaFoldDB" id="L9VJU4"/>
<proteinExistence type="predicted"/>
<gene>
    <name evidence="1" type="ORF">C496_20485</name>
</gene>
<dbReference type="InterPro" id="IPR055998">
    <property type="entry name" value="DUF7576"/>
</dbReference>
<comment type="caution">
    <text evidence="1">The sequence shown here is derived from an EMBL/GenBank/DDBJ whole genome shotgun (WGS) entry which is preliminary data.</text>
</comment>
<dbReference type="Pfam" id="PF24461">
    <property type="entry name" value="DUF7576"/>
    <property type="match status" value="1"/>
</dbReference>